<dbReference type="Pfam" id="PF01163">
    <property type="entry name" value="RIO1"/>
    <property type="match status" value="1"/>
</dbReference>
<name>F4G0Y2_METCR</name>
<keyword evidence="5" id="KW-0479">Metal-binding</keyword>
<dbReference type="Gene3D" id="3.30.200.20">
    <property type="entry name" value="Phosphorylase Kinase, domain 1"/>
    <property type="match status" value="1"/>
</dbReference>
<dbReference type="GO" id="GO:0004674">
    <property type="term" value="F:protein serine/threonine kinase activity"/>
    <property type="evidence" value="ECO:0007669"/>
    <property type="project" value="UniProtKB-KW"/>
</dbReference>
<dbReference type="InterPro" id="IPR000687">
    <property type="entry name" value="RIO_kinase"/>
</dbReference>
<keyword evidence="8" id="KW-0067">ATP-binding</keyword>
<gene>
    <name evidence="13" type="ordered locus">Mcup_1839</name>
</gene>
<proteinExistence type="inferred from homology"/>
<evidence type="ECO:0000313" key="13">
    <source>
        <dbReference type="EMBL" id="AEB95941.1"/>
    </source>
</evidence>
<dbReference type="RefSeq" id="WP_013738439.1">
    <property type="nucleotide sequence ID" value="NC_015435.1"/>
</dbReference>
<evidence type="ECO:0000256" key="9">
    <source>
        <dbReference type="ARBA" id="ARBA00022842"/>
    </source>
</evidence>
<evidence type="ECO:0000256" key="4">
    <source>
        <dbReference type="ARBA" id="ARBA00022679"/>
    </source>
</evidence>
<dbReference type="PATRIC" id="fig|1006006.8.peg.1844"/>
<organism evidence="13 14">
    <name type="scientific">Metallosphaera cuprina (strain Ar-4)</name>
    <dbReference type="NCBI Taxonomy" id="1006006"/>
    <lineage>
        <taxon>Archaea</taxon>
        <taxon>Thermoproteota</taxon>
        <taxon>Thermoprotei</taxon>
        <taxon>Sulfolobales</taxon>
        <taxon>Sulfolobaceae</taxon>
        <taxon>Metallosphaera</taxon>
    </lineage>
</organism>
<dbReference type="HOGENOM" id="CLU_018693_1_0_2"/>
<dbReference type="Gene3D" id="1.10.510.10">
    <property type="entry name" value="Transferase(Phosphotransferase) domain 1"/>
    <property type="match status" value="1"/>
</dbReference>
<evidence type="ECO:0000313" key="14">
    <source>
        <dbReference type="Proteomes" id="UP000007812"/>
    </source>
</evidence>
<evidence type="ECO:0000256" key="8">
    <source>
        <dbReference type="ARBA" id="ARBA00022840"/>
    </source>
</evidence>
<keyword evidence="6" id="KW-0547">Nucleotide-binding</keyword>
<comment type="catalytic activity">
    <reaction evidence="10">
        <text>L-threonyl-[protein] + ATP = O-phospho-L-threonyl-[protein] + ADP + H(+)</text>
        <dbReference type="Rhea" id="RHEA:46608"/>
        <dbReference type="Rhea" id="RHEA-COMP:11060"/>
        <dbReference type="Rhea" id="RHEA-COMP:11605"/>
        <dbReference type="ChEBI" id="CHEBI:15378"/>
        <dbReference type="ChEBI" id="CHEBI:30013"/>
        <dbReference type="ChEBI" id="CHEBI:30616"/>
        <dbReference type="ChEBI" id="CHEBI:61977"/>
        <dbReference type="ChEBI" id="CHEBI:456216"/>
        <dbReference type="EC" id="2.7.11.1"/>
    </reaction>
</comment>
<dbReference type="Proteomes" id="UP000007812">
    <property type="component" value="Chromosome"/>
</dbReference>
<dbReference type="STRING" id="1006006.Mcup_1839"/>
<protein>
    <recommendedName>
        <fullName evidence="2">non-specific serine/threonine protein kinase</fullName>
        <ecNumber evidence="2">2.7.11.1</ecNumber>
    </recommendedName>
</protein>
<dbReference type="OrthoDB" id="50101at2157"/>
<evidence type="ECO:0000256" key="2">
    <source>
        <dbReference type="ARBA" id="ARBA00012513"/>
    </source>
</evidence>
<keyword evidence="14" id="KW-1185">Reference proteome</keyword>
<dbReference type="GO" id="GO:0005829">
    <property type="term" value="C:cytosol"/>
    <property type="evidence" value="ECO:0007669"/>
    <property type="project" value="TreeGrafter"/>
</dbReference>
<evidence type="ECO:0000256" key="3">
    <source>
        <dbReference type="ARBA" id="ARBA00022527"/>
    </source>
</evidence>
<evidence type="ECO:0000256" key="1">
    <source>
        <dbReference type="ARBA" id="ARBA00009196"/>
    </source>
</evidence>
<dbReference type="PROSITE" id="PS00109">
    <property type="entry name" value="PROTEIN_KINASE_TYR"/>
    <property type="match status" value="1"/>
</dbReference>
<dbReference type="InterPro" id="IPR008266">
    <property type="entry name" value="Tyr_kinase_AS"/>
</dbReference>
<keyword evidence="7" id="KW-0418">Kinase</keyword>
<keyword evidence="3" id="KW-0723">Serine/threonine-protein kinase</keyword>
<dbReference type="GO" id="GO:0030490">
    <property type="term" value="P:maturation of SSU-rRNA"/>
    <property type="evidence" value="ECO:0007669"/>
    <property type="project" value="TreeGrafter"/>
</dbReference>
<dbReference type="SUPFAM" id="SSF56112">
    <property type="entry name" value="Protein kinase-like (PK-like)"/>
    <property type="match status" value="1"/>
</dbReference>
<dbReference type="AlphaFoldDB" id="F4G0Y2"/>
<dbReference type="InterPro" id="IPR018934">
    <property type="entry name" value="RIO_dom"/>
</dbReference>
<evidence type="ECO:0000256" key="10">
    <source>
        <dbReference type="ARBA" id="ARBA00047899"/>
    </source>
</evidence>
<reference evidence="13 14" key="1">
    <citation type="journal article" date="2011" name="J. Bacteriol.">
        <title>Complete genome sequence of Metallosphaera cuprina, a metal sulfide-oxidizing archaeon from a hot spring.</title>
        <authorList>
            <person name="Liu L.J."/>
            <person name="You X.Y."/>
            <person name="Zheng H."/>
            <person name="Wang S."/>
            <person name="Jiang C.Y."/>
            <person name="Liu S.J."/>
        </authorList>
    </citation>
    <scope>NUCLEOTIDE SEQUENCE [LARGE SCALE GENOMIC DNA]</scope>
    <source>
        <strain evidence="13 14">Ar-4</strain>
    </source>
</reference>
<evidence type="ECO:0000256" key="7">
    <source>
        <dbReference type="ARBA" id="ARBA00022777"/>
    </source>
</evidence>
<accession>F4G0Y2</accession>
<dbReference type="GO" id="GO:0005524">
    <property type="term" value="F:ATP binding"/>
    <property type="evidence" value="ECO:0007669"/>
    <property type="project" value="UniProtKB-KW"/>
</dbReference>
<dbReference type="EC" id="2.7.11.1" evidence="2"/>
<dbReference type="Gene3D" id="1.10.10.10">
    <property type="entry name" value="Winged helix-like DNA-binding domain superfamily/Winged helix DNA-binding domain"/>
    <property type="match status" value="1"/>
</dbReference>
<keyword evidence="4" id="KW-0808">Transferase</keyword>
<dbReference type="InterPro" id="IPR036390">
    <property type="entry name" value="WH_DNA-bd_sf"/>
</dbReference>
<comment type="similarity">
    <text evidence="1">Belongs to the protein kinase superfamily. RIO-type Ser/Thr kinase family.</text>
</comment>
<evidence type="ECO:0000256" key="6">
    <source>
        <dbReference type="ARBA" id="ARBA00022741"/>
    </source>
</evidence>
<dbReference type="GeneID" id="10494027"/>
<dbReference type="SUPFAM" id="SSF46785">
    <property type="entry name" value="Winged helix' DNA-binding domain"/>
    <property type="match status" value="1"/>
</dbReference>
<evidence type="ECO:0000259" key="12">
    <source>
        <dbReference type="SMART" id="SM00090"/>
    </source>
</evidence>
<evidence type="ECO:0000256" key="5">
    <source>
        <dbReference type="ARBA" id="ARBA00022723"/>
    </source>
</evidence>
<sequence length="285" mass="32626">MNSLTLAERVAVTDKLDYTVLRYLIENRERFEFIPKDVLKDDLGLSDKELQISILRLIKNGALLKKKIRGKDSFSITFTGLDIVATKSLYSKKIVKNLGIIIGEGKESRVMFGYDFEGNTVVVKYHRIGRKSFKKKIENFPTKNWVSMTLENARREYEALQCVKSNMGYVPSPIGFSTNAVVMEYFEGRPLYRAEVENPENVLNNVLATLRVAYLYCGGITHGDLSQYNVMVNGQGDTIVIDWPQATRSETKLGRDIERILLYFEKEFLIEKNIEEVMNYVKGSS</sequence>
<dbReference type="eggNOG" id="arCOG01181">
    <property type="taxonomic scope" value="Archaea"/>
</dbReference>
<dbReference type="EMBL" id="CP002656">
    <property type="protein sequence ID" value="AEB95941.1"/>
    <property type="molecule type" value="Genomic_DNA"/>
</dbReference>
<dbReference type="PANTHER" id="PTHR45852:SF1">
    <property type="entry name" value="SERINE_THREONINE-PROTEIN KINASE RIO2"/>
    <property type="match status" value="1"/>
</dbReference>
<evidence type="ECO:0000256" key="11">
    <source>
        <dbReference type="ARBA" id="ARBA00048679"/>
    </source>
</evidence>
<dbReference type="InterPro" id="IPR036388">
    <property type="entry name" value="WH-like_DNA-bd_sf"/>
</dbReference>
<dbReference type="KEGG" id="mcn:Mcup_1839"/>
<comment type="catalytic activity">
    <reaction evidence="11">
        <text>L-seryl-[protein] + ATP = O-phospho-L-seryl-[protein] + ADP + H(+)</text>
        <dbReference type="Rhea" id="RHEA:17989"/>
        <dbReference type="Rhea" id="RHEA-COMP:9863"/>
        <dbReference type="Rhea" id="RHEA-COMP:11604"/>
        <dbReference type="ChEBI" id="CHEBI:15378"/>
        <dbReference type="ChEBI" id="CHEBI:29999"/>
        <dbReference type="ChEBI" id="CHEBI:30616"/>
        <dbReference type="ChEBI" id="CHEBI:83421"/>
        <dbReference type="ChEBI" id="CHEBI:456216"/>
        <dbReference type="EC" id="2.7.11.1"/>
    </reaction>
</comment>
<dbReference type="SMART" id="SM00090">
    <property type="entry name" value="RIO"/>
    <property type="match status" value="1"/>
</dbReference>
<keyword evidence="9" id="KW-0460">Magnesium</keyword>
<dbReference type="PANTHER" id="PTHR45852">
    <property type="entry name" value="SER/THR-PROTEIN KINASE RIO2"/>
    <property type="match status" value="1"/>
</dbReference>
<feature type="domain" description="RIO kinase" evidence="12">
    <location>
        <begin position="67"/>
        <end position="283"/>
    </location>
</feature>
<dbReference type="InterPro" id="IPR011009">
    <property type="entry name" value="Kinase-like_dom_sf"/>
</dbReference>
<dbReference type="GO" id="GO:0046872">
    <property type="term" value="F:metal ion binding"/>
    <property type="evidence" value="ECO:0007669"/>
    <property type="project" value="UniProtKB-KW"/>
</dbReference>
<dbReference type="GO" id="GO:0030688">
    <property type="term" value="C:preribosome, small subunit precursor"/>
    <property type="evidence" value="ECO:0007669"/>
    <property type="project" value="TreeGrafter"/>
</dbReference>